<dbReference type="Proteomes" id="UP001215598">
    <property type="component" value="Unassembled WGS sequence"/>
</dbReference>
<proteinExistence type="predicted"/>
<evidence type="ECO:0000259" key="2">
    <source>
        <dbReference type="PROSITE" id="PS50097"/>
    </source>
</evidence>
<sequence length="332" mass="37639">MSERPASTKRKRTEQEPSETAPAPDPIPVRSKIWMPYGDIILQAESTQFRVNRDNLARQSSVFRDMFAVPQPPNEPTVEGCPIVHVSDTAKDWELLLEVIYHPFHTSASRPFPVVASMLRLGKKYDIAEAREDALSRIHFEFPSDLESWRTTPNGLTKINSSASVHVDLLNLVFECGVHTSIPTLGLFCLTFQTLEAMLLTGVQREDGSSATIPAHTFATLAIALERLLNFQRAFTLSWLNDDGVVPYKLCKSRKICERQKKEISHLVFWRDPNGHDVSYTVHEWDVAWADKLCDVCEVAAKTFYEVSCKKGWELLPTFFGLGEWKDLKDAD</sequence>
<dbReference type="Gene3D" id="3.30.710.10">
    <property type="entry name" value="Potassium Channel Kv1.1, Chain A"/>
    <property type="match status" value="1"/>
</dbReference>
<dbReference type="EMBL" id="JARKIB010000125">
    <property type="protein sequence ID" value="KAJ7735779.1"/>
    <property type="molecule type" value="Genomic_DNA"/>
</dbReference>
<protein>
    <recommendedName>
        <fullName evidence="2">BTB domain-containing protein</fullName>
    </recommendedName>
</protein>
<dbReference type="InterPro" id="IPR011333">
    <property type="entry name" value="SKP1/BTB/POZ_sf"/>
</dbReference>
<keyword evidence="4" id="KW-1185">Reference proteome</keyword>
<dbReference type="Pfam" id="PF00651">
    <property type="entry name" value="BTB"/>
    <property type="match status" value="1"/>
</dbReference>
<organism evidence="3 4">
    <name type="scientific">Mycena metata</name>
    <dbReference type="NCBI Taxonomy" id="1033252"/>
    <lineage>
        <taxon>Eukaryota</taxon>
        <taxon>Fungi</taxon>
        <taxon>Dikarya</taxon>
        <taxon>Basidiomycota</taxon>
        <taxon>Agaricomycotina</taxon>
        <taxon>Agaricomycetes</taxon>
        <taxon>Agaricomycetidae</taxon>
        <taxon>Agaricales</taxon>
        <taxon>Marasmiineae</taxon>
        <taxon>Mycenaceae</taxon>
        <taxon>Mycena</taxon>
    </lineage>
</organism>
<accession>A0AAD7I5Y4</accession>
<feature type="region of interest" description="Disordered" evidence="1">
    <location>
        <begin position="1"/>
        <end position="28"/>
    </location>
</feature>
<dbReference type="AlphaFoldDB" id="A0AAD7I5Y4"/>
<evidence type="ECO:0000313" key="3">
    <source>
        <dbReference type="EMBL" id="KAJ7735779.1"/>
    </source>
</evidence>
<comment type="caution">
    <text evidence="3">The sequence shown here is derived from an EMBL/GenBank/DDBJ whole genome shotgun (WGS) entry which is preliminary data.</text>
</comment>
<name>A0AAD7I5Y4_9AGAR</name>
<evidence type="ECO:0000256" key="1">
    <source>
        <dbReference type="SAM" id="MobiDB-lite"/>
    </source>
</evidence>
<dbReference type="SUPFAM" id="SSF54695">
    <property type="entry name" value="POZ domain"/>
    <property type="match status" value="1"/>
</dbReference>
<dbReference type="SMART" id="SM00225">
    <property type="entry name" value="BTB"/>
    <property type="match status" value="1"/>
</dbReference>
<feature type="domain" description="BTB" evidence="2">
    <location>
        <begin position="38"/>
        <end position="101"/>
    </location>
</feature>
<dbReference type="PROSITE" id="PS50097">
    <property type="entry name" value="BTB"/>
    <property type="match status" value="1"/>
</dbReference>
<evidence type="ECO:0000313" key="4">
    <source>
        <dbReference type="Proteomes" id="UP001215598"/>
    </source>
</evidence>
<gene>
    <name evidence="3" type="ORF">B0H16DRAFT_1426012</name>
</gene>
<reference evidence="3" key="1">
    <citation type="submission" date="2023-03" db="EMBL/GenBank/DDBJ databases">
        <title>Massive genome expansion in bonnet fungi (Mycena s.s.) driven by repeated elements and novel gene families across ecological guilds.</title>
        <authorList>
            <consortium name="Lawrence Berkeley National Laboratory"/>
            <person name="Harder C.B."/>
            <person name="Miyauchi S."/>
            <person name="Viragh M."/>
            <person name="Kuo A."/>
            <person name="Thoen E."/>
            <person name="Andreopoulos B."/>
            <person name="Lu D."/>
            <person name="Skrede I."/>
            <person name="Drula E."/>
            <person name="Henrissat B."/>
            <person name="Morin E."/>
            <person name="Kohler A."/>
            <person name="Barry K."/>
            <person name="LaButti K."/>
            <person name="Morin E."/>
            <person name="Salamov A."/>
            <person name="Lipzen A."/>
            <person name="Mereny Z."/>
            <person name="Hegedus B."/>
            <person name="Baldrian P."/>
            <person name="Stursova M."/>
            <person name="Weitz H."/>
            <person name="Taylor A."/>
            <person name="Grigoriev I.V."/>
            <person name="Nagy L.G."/>
            <person name="Martin F."/>
            <person name="Kauserud H."/>
        </authorList>
    </citation>
    <scope>NUCLEOTIDE SEQUENCE</scope>
    <source>
        <strain evidence="3">CBHHK182m</strain>
    </source>
</reference>
<dbReference type="InterPro" id="IPR000210">
    <property type="entry name" value="BTB/POZ_dom"/>
</dbReference>